<keyword evidence="4" id="KW-1185">Reference proteome</keyword>
<dbReference type="RefSeq" id="WP_092504836.1">
    <property type="nucleotide sequence ID" value="NZ_LT629695.1"/>
</dbReference>
<dbReference type="PANTHER" id="PTHR44169">
    <property type="entry name" value="NADPH-DEPENDENT 1-ACYLDIHYDROXYACETONE PHOSPHATE REDUCTASE"/>
    <property type="match status" value="1"/>
</dbReference>
<name>A0A1G8EN47_9MICO</name>
<sequence length="246" mass="26375">MRIPGRTILMAGGTSGIGLALSLELQAKGATVIVAGRRQERLDAIRAEHGLDGYVVDVTDAASIVALAERVTTEHPELDAIVTMSGIMQPEQIGTPGSLDLAERTIATNLLGSIRLVEAFLPHLLTRPEAAILTVTSGLAYVPLSATPTYSATKAGVHSYTEALREQLRETSVQVIEIAPPLTRTTLNAGTDVDDALPLDEFVTEVVTLLETQPDAPQVLVERVKRQRFAVANGTYDEVFVGQNRR</sequence>
<dbReference type="InterPro" id="IPR020904">
    <property type="entry name" value="Sc_DH/Rdtase_CS"/>
</dbReference>
<protein>
    <submittedName>
        <fullName evidence="3">Short-chain dehydrogenase involved in D-alanine esterification of teichoic acids</fullName>
    </submittedName>
</protein>
<dbReference type="STRING" id="399736.SAMN04489720_2116"/>
<dbReference type="OrthoDB" id="9810734at2"/>
<evidence type="ECO:0000313" key="4">
    <source>
        <dbReference type="Proteomes" id="UP000198822"/>
    </source>
</evidence>
<dbReference type="GO" id="GO:0016491">
    <property type="term" value="F:oxidoreductase activity"/>
    <property type="evidence" value="ECO:0007669"/>
    <property type="project" value="UniProtKB-KW"/>
</dbReference>
<dbReference type="SUPFAM" id="SSF51735">
    <property type="entry name" value="NAD(P)-binding Rossmann-fold domains"/>
    <property type="match status" value="1"/>
</dbReference>
<proteinExistence type="inferred from homology"/>
<dbReference type="InterPro" id="IPR036291">
    <property type="entry name" value="NAD(P)-bd_dom_sf"/>
</dbReference>
<dbReference type="InterPro" id="IPR002347">
    <property type="entry name" value="SDR_fam"/>
</dbReference>
<dbReference type="Gene3D" id="3.40.50.720">
    <property type="entry name" value="NAD(P)-binding Rossmann-like Domain"/>
    <property type="match status" value="1"/>
</dbReference>
<keyword evidence="2" id="KW-0560">Oxidoreductase</keyword>
<evidence type="ECO:0000256" key="1">
    <source>
        <dbReference type="ARBA" id="ARBA00006484"/>
    </source>
</evidence>
<dbReference type="Pfam" id="PF00106">
    <property type="entry name" value="adh_short"/>
    <property type="match status" value="1"/>
</dbReference>
<dbReference type="Proteomes" id="UP000198822">
    <property type="component" value="Chromosome I"/>
</dbReference>
<dbReference type="PRINTS" id="PR00081">
    <property type="entry name" value="GDHRDH"/>
</dbReference>
<organism evidence="3 4">
    <name type="scientific">Agrococcus jejuensis</name>
    <dbReference type="NCBI Taxonomy" id="399736"/>
    <lineage>
        <taxon>Bacteria</taxon>
        <taxon>Bacillati</taxon>
        <taxon>Actinomycetota</taxon>
        <taxon>Actinomycetes</taxon>
        <taxon>Micrococcales</taxon>
        <taxon>Microbacteriaceae</taxon>
        <taxon>Agrococcus</taxon>
    </lineage>
</organism>
<dbReference type="PROSITE" id="PS00061">
    <property type="entry name" value="ADH_SHORT"/>
    <property type="match status" value="1"/>
</dbReference>
<evidence type="ECO:0000313" key="3">
    <source>
        <dbReference type="EMBL" id="SDH71291.1"/>
    </source>
</evidence>
<gene>
    <name evidence="3" type="ORF">SAMN04489720_2116</name>
</gene>
<dbReference type="AlphaFoldDB" id="A0A1G8EN47"/>
<reference evidence="4" key="1">
    <citation type="submission" date="2016-10" db="EMBL/GenBank/DDBJ databases">
        <authorList>
            <person name="Varghese N."/>
            <person name="Submissions S."/>
        </authorList>
    </citation>
    <scope>NUCLEOTIDE SEQUENCE [LARGE SCALE GENOMIC DNA]</scope>
    <source>
        <strain evidence="4">DSM 22002</strain>
    </source>
</reference>
<accession>A0A1G8EN47</accession>
<evidence type="ECO:0000256" key="2">
    <source>
        <dbReference type="ARBA" id="ARBA00023002"/>
    </source>
</evidence>
<dbReference type="EMBL" id="LT629695">
    <property type="protein sequence ID" value="SDH71291.1"/>
    <property type="molecule type" value="Genomic_DNA"/>
</dbReference>
<comment type="similarity">
    <text evidence="1">Belongs to the short-chain dehydrogenases/reductases (SDR) family.</text>
</comment>
<dbReference type="PANTHER" id="PTHR44169:SF6">
    <property type="entry name" value="NADPH-DEPENDENT 1-ACYLDIHYDROXYACETONE PHOSPHATE REDUCTASE"/>
    <property type="match status" value="1"/>
</dbReference>